<accession>A0A927BUR3</accession>
<comment type="caution">
    <text evidence="1">The sequence shown here is derived from an EMBL/GenBank/DDBJ whole genome shotgun (WGS) entry which is preliminary data.</text>
</comment>
<dbReference type="Proteomes" id="UP000621560">
    <property type="component" value="Unassembled WGS sequence"/>
</dbReference>
<sequence>MNGIMSGVRMRHYGTHPIQQITPYGHYPLREERAMLAEYTALPTRSKRDKSARQAATSVKRWLIAAGEAERAILTMLAASTTAWEERAVYADRDGLEGEADRGAYLQSYALEVQALASGQRNRSYEVVKNAPSLIEPGTHRFTIQSAETQHALDVTIVPGDLNAHALGKLYYALQQLGPAYTAAIREDKQAGTLQLELCAASSGPEHAFAIHDEASGSAISATGLGKIDAPARNARCLVNGAEAETEGNVLSLDGGRVRLSLRQAGETIVTVRVGFDRDAVTRQLAEVAARISELHSLHAALSGHLNPTLQRDIDACIRTYAAERIGLAAEPRQGWVLDEARLHAALEEDAPRVRREMTAAAGWLRMLHQTIERLRQQPAIELMNPAAQALDQYTYFRGTMMQAAWILPSSGWLMNARG</sequence>
<proteinExistence type="predicted"/>
<name>A0A927BUR3_9BACL</name>
<gene>
    <name evidence="1" type="ORF">IDH44_18510</name>
</gene>
<evidence type="ECO:0000313" key="2">
    <source>
        <dbReference type="Proteomes" id="UP000621560"/>
    </source>
</evidence>
<dbReference type="AlphaFoldDB" id="A0A927BUR3"/>
<evidence type="ECO:0000313" key="1">
    <source>
        <dbReference type="EMBL" id="MBD2847197.1"/>
    </source>
</evidence>
<dbReference type="EMBL" id="JACXIZ010000034">
    <property type="protein sequence ID" value="MBD2847197.1"/>
    <property type="molecule type" value="Genomic_DNA"/>
</dbReference>
<reference evidence="1" key="1">
    <citation type="submission" date="2020-09" db="EMBL/GenBank/DDBJ databases">
        <title>A novel bacterium of genus Paenibacillus, isolated from South China Sea.</title>
        <authorList>
            <person name="Huang H."/>
            <person name="Mo K."/>
            <person name="Hu Y."/>
        </authorList>
    </citation>
    <scope>NUCLEOTIDE SEQUENCE</scope>
    <source>
        <strain evidence="1">IB182496</strain>
    </source>
</reference>
<organism evidence="1 2">
    <name type="scientific">Paenibacillus sabuli</name>
    <dbReference type="NCBI Taxonomy" id="2772509"/>
    <lineage>
        <taxon>Bacteria</taxon>
        <taxon>Bacillati</taxon>
        <taxon>Bacillota</taxon>
        <taxon>Bacilli</taxon>
        <taxon>Bacillales</taxon>
        <taxon>Paenibacillaceae</taxon>
        <taxon>Paenibacillus</taxon>
    </lineage>
</organism>
<protein>
    <recommendedName>
        <fullName evidence="3">Flagellar hook-associated protein 2 C-terminal domain-containing protein</fullName>
    </recommendedName>
</protein>
<keyword evidence="2" id="KW-1185">Reference proteome</keyword>
<dbReference type="RefSeq" id="WP_190920291.1">
    <property type="nucleotide sequence ID" value="NZ_JACXIZ010000034.1"/>
</dbReference>
<evidence type="ECO:0008006" key="3">
    <source>
        <dbReference type="Google" id="ProtNLM"/>
    </source>
</evidence>